<dbReference type="AlphaFoldDB" id="A0A9W8RU75"/>
<dbReference type="Proteomes" id="UP001152049">
    <property type="component" value="Unassembled WGS sequence"/>
</dbReference>
<dbReference type="Gene3D" id="3.40.50.80">
    <property type="entry name" value="Nucleotide-binding domain of ferredoxin-NADP reductase (FNR) module"/>
    <property type="match status" value="1"/>
</dbReference>
<dbReference type="Gene3D" id="1.20.990.10">
    <property type="entry name" value="NADPH-cytochrome p450 Reductase, Chain A, domain 3"/>
    <property type="match status" value="1"/>
</dbReference>
<dbReference type="PROSITE" id="PS51384">
    <property type="entry name" value="FAD_FR"/>
    <property type="match status" value="1"/>
</dbReference>
<dbReference type="InterPro" id="IPR039261">
    <property type="entry name" value="FNR_nucleotide-bd"/>
</dbReference>
<evidence type="ECO:0000256" key="12">
    <source>
        <dbReference type="ARBA" id="ARBA00023002"/>
    </source>
</evidence>
<dbReference type="OrthoDB" id="1856718at2759"/>
<dbReference type="Pfam" id="PF00175">
    <property type="entry name" value="NAD_binding_1"/>
    <property type="match status" value="1"/>
</dbReference>
<keyword evidence="12 18" id="KW-0560">Oxidoreductase</keyword>
<evidence type="ECO:0000256" key="8">
    <source>
        <dbReference type="ARBA" id="ARBA00022827"/>
    </source>
</evidence>
<dbReference type="PRINTS" id="PR00369">
    <property type="entry name" value="FLAVODOXIN"/>
</dbReference>
<evidence type="ECO:0000256" key="4">
    <source>
        <dbReference type="ARBA" id="ARBA00022630"/>
    </source>
</evidence>
<dbReference type="SUPFAM" id="SSF63380">
    <property type="entry name" value="Riboflavin synthase domain-like"/>
    <property type="match status" value="1"/>
</dbReference>
<evidence type="ECO:0000256" key="17">
    <source>
        <dbReference type="ARBA" id="ARBA00023221"/>
    </source>
</evidence>
<name>A0A9W8RU75_9HYPO</name>
<gene>
    <name evidence="21" type="ORF">NW762_010655</name>
</gene>
<keyword evidence="13" id="KW-0756">Sterol biosynthesis</keyword>
<keyword evidence="15 18" id="KW-0472">Membrane</keyword>
<evidence type="ECO:0000256" key="1">
    <source>
        <dbReference type="ARBA" id="ARBA00001917"/>
    </source>
</evidence>
<dbReference type="SUPFAM" id="SSF52218">
    <property type="entry name" value="Flavoproteins"/>
    <property type="match status" value="1"/>
</dbReference>
<keyword evidence="9 18" id="KW-0521">NADP</keyword>
<keyword evidence="8" id="KW-0274">FAD</keyword>
<evidence type="ECO:0000256" key="5">
    <source>
        <dbReference type="ARBA" id="ARBA00022643"/>
    </source>
</evidence>
<dbReference type="InterPro" id="IPR023173">
    <property type="entry name" value="NADPH_Cyt_P450_Rdtase_alpha"/>
</dbReference>
<dbReference type="GO" id="GO:0005829">
    <property type="term" value="C:cytosol"/>
    <property type="evidence" value="ECO:0007669"/>
    <property type="project" value="TreeGrafter"/>
</dbReference>
<evidence type="ECO:0000256" key="14">
    <source>
        <dbReference type="ARBA" id="ARBA00023098"/>
    </source>
</evidence>
<keyword evidence="16" id="KW-1207">Sterol metabolism</keyword>
<dbReference type="InterPro" id="IPR001709">
    <property type="entry name" value="Flavoprot_Pyr_Nucl_cyt_Rdtase"/>
</dbReference>
<dbReference type="PIRSF" id="PIRSF000208">
    <property type="entry name" value="P450R"/>
    <property type="match status" value="1"/>
</dbReference>
<dbReference type="PROSITE" id="PS50902">
    <property type="entry name" value="FLAVODOXIN_LIKE"/>
    <property type="match status" value="1"/>
</dbReference>
<organism evidence="21 22">
    <name type="scientific">Fusarium torreyae</name>
    <dbReference type="NCBI Taxonomy" id="1237075"/>
    <lineage>
        <taxon>Eukaryota</taxon>
        <taxon>Fungi</taxon>
        <taxon>Dikarya</taxon>
        <taxon>Ascomycota</taxon>
        <taxon>Pezizomycotina</taxon>
        <taxon>Sordariomycetes</taxon>
        <taxon>Hypocreomycetidae</taxon>
        <taxon>Hypocreales</taxon>
        <taxon>Nectriaceae</taxon>
        <taxon>Fusarium</taxon>
    </lineage>
</organism>
<dbReference type="GO" id="GO:0016126">
    <property type="term" value="P:sterol biosynthetic process"/>
    <property type="evidence" value="ECO:0007669"/>
    <property type="project" value="UniProtKB-KW"/>
</dbReference>
<dbReference type="Pfam" id="PF00667">
    <property type="entry name" value="FAD_binding_1"/>
    <property type="match status" value="1"/>
</dbReference>
<dbReference type="Gene3D" id="2.40.30.10">
    <property type="entry name" value="Translation factors"/>
    <property type="match status" value="1"/>
</dbReference>
<dbReference type="InterPro" id="IPR017927">
    <property type="entry name" value="FAD-bd_FR_type"/>
</dbReference>
<evidence type="ECO:0000256" key="11">
    <source>
        <dbReference type="ARBA" id="ARBA00022989"/>
    </source>
</evidence>
<dbReference type="EC" id="1.6.2.4" evidence="18"/>
<evidence type="ECO:0000256" key="13">
    <source>
        <dbReference type="ARBA" id="ARBA00023011"/>
    </source>
</evidence>
<sequence length="680" mass="76485">MASTESILLAYQELIVDKFSELSHQDRLILLLALVAVIIWYRKTTPNEKIIENDEPAASISDQLYDRQCMVLFGSQTGTAEQFALRFAKEARERYGFDAIAANIQDYDPASIKDVPNDKVIIFVLATYGEGEPTDNAVAFHEYLSVEASSTTADTLHDLNYAVFGLGNRTYEFFNAMCRNVDKHLQTLGAHRIGAVGEGDEAQGTLEEDFLAWKEPLWAELVDRFQLEEAQNHLKETSLIIEDASLEIDSPVVFTGQHHNGRQSKTAGVGHENPALVAVNSSYELFQSGPRNCLHLDLDLSDSGLEYETGDHVSIWPINSNKETDRLLRILGLTSQRHKVIELRARDTATPVSFPSPTTYDALVRFYADICGPVSRQALANLVEFAPNEGVKAEVLKLSQDKEYFRTHVTVPARTLAQVLETSGQGLVWDKLPFAVLLECLQRLIPRRYSISSSASEEPSKISITAVVEQKEFDQQEPFLGTCSNYLLALKRAQNSDVCVATHALVERVFKLPIEIKKSKFRLPKELSTPVIMIGPGTGVAPFRGFTRERAQQVKAGYEVGRMMLFYGSRRRNEDFLYQDEWIALKKDLGDNFQLVTAFSRESAEKVYVQHRLLEKAYEINKLLAMGAHVYICGDAANMAVAVKRSLVHVIETERGISTFEAESVMKQMRQTRRLQEDVW</sequence>
<comment type="cofactor">
    <cofactor evidence="2">
        <name>FAD</name>
        <dbReference type="ChEBI" id="CHEBI:57692"/>
    </cofactor>
</comment>
<evidence type="ECO:0000256" key="6">
    <source>
        <dbReference type="ARBA" id="ARBA00022692"/>
    </source>
</evidence>
<evidence type="ECO:0000313" key="21">
    <source>
        <dbReference type="EMBL" id="KAJ4252749.1"/>
    </source>
</evidence>
<dbReference type="GO" id="GO:0010181">
    <property type="term" value="F:FMN binding"/>
    <property type="evidence" value="ECO:0007669"/>
    <property type="project" value="InterPro"/>
</dbReference>
<dbReference type="Pfam" id="PF00258">
    <property type="entry name" value="Flavodoxin_1"/>
    <property type="match status" value="1"/>
</dbReference>
<evidence type="ECO:0000256" key="10">
    <source>
        <dbReference type="ARBA" id="ARBA00022955"/>
    </source>
</evidence>
<dbReference type="EMBL" id="JAOQAZ010000025">
    <property type="protein sequence ID" value="KAJ4252749.1"/>
    <property type="molecule type" value="Genomic_DNA"/>
</dbReference>
<evidence type="ECO:0000256" key="15">
    <source>
        <dbReference type="ARBA" id="ARBA00023136"/>
    </source>
</evidence>
<dbReference type="InterPro" id="IPR003097">
    <property type="entry name" value="CysJ-like_FAD-binding"/>
</dbReference>
<proteinExistence type="inferred from homology"/>
<keyword evidence="11" id="KW-1133">Transmembrane helix</keyword>
<keyword evidence="17" id="KW-0753">Steroid metabolism</keyword>
<feature type="domain" description="FAD-binding FR-type" evidence="20">
    <location>
        <begin position="272"/>
        <end position="524"/>
    </location>
</feature>
<evidence type="ECO:0000256" key="3">
    <source>
        <dbReference type="ARBA" id="ARBA00022516"/>
    </source>
</evidence>
<comment type="similarity">
    <text evidence="18">In the C-terminal section; belongs to the flavoprotein pyridine nucleotide cytochrome reductase family.</text>
</comment>
<dbReference type="InterPro" id="IPR023208">
    <property type="entry name" value="P450R"/>
</dbReference>
<reference evidence="21" key="1">
    <citation type="submission" date="2022-09" db="EMBL/GenBank/DDBJ databases">
        <title>Fusarium specimens isolated from Avocado Roots.</title>
        <authorList>
            <person name="Stajich J."/>
            <person name="Roper C."/>
            <person name="Heimlech-Rivalta G."/>
        </authorList>
    </citation>
    <scope>NUCLEOTIDE SEQUENCE</scope>
    <source>
        <strain evidence="21">CF00136</strain>
    </source>
</reference>
<dbReference type="PRINTS" id="PR00371">
    <property type="entry name" value="FPNCR"/>
</dbReference>
<comment type="function">
    <text evidence="18">This enzyme is required for electron transfer from NADP to cytochrome P450.</text>
</comment>
<dbReference type="PANTHER" id="PTHR19384">
    <property type="entry name" value="NITRIC OXIDE SYNTHASE-RELATED"/>
    <property type="match status" value="1"/>
</dbReference>
<accession>A0A9W8RU75</accession>
<keyword evidence="4" id="KW-0285">Flavoprotein</keyword>
<comment type="subcellular location">
    <subcellularLocation>
        <location evidence="18">Endoplasmic reticulum membrane</location>
    </subcellularLocation>
</comment>
<keyword evidence="5" id="KW-0288">FMN</keyword>
<evidence type="ECO:0000256" key="16">
    <source>
        <dbReference type="ARBA" id="ARBA00023166"/>
    </source>
</evidence>
<dbReference type="GO" id="GO:0005789">
    <property type="term" value="C:endoplasmic reticulum membrane"/>
    <property type="evidence" value="ECO:0007669"/>
    <property type="project" value="UniProtKB-SubCell"/>
</dbReference>
<comment type="cofactor">
    <cofactor evidence="1">
        <name>FMN</name>
        <dbReference type="ChEBI" id="CHEBI:58210"/>
    </cofactor>
</comment>
<evidence type="ECO:0000313" key="22">
    <source>
        <dbReference type="Proteomes" id="UP001152049"/>
    </source>
</evidence>
<dbReference type="PANTHER" id="PTHR19384:SF17">
    <property type="entry name" value="NADPH--CYTOCHROME P450 REDUCTASE"/>
    <property type="match status" value="1"/>
</dbReference>
<evidence type="ECO:0000256" key="9">
    <source>
        <dbReference type="ARBA" id="ARBA00022857"/>
    </source>
</evidence>
<dbReference type="SUPFAM" id="SSF52343">
    <property type="entry name" value="Ferredoxin reductase-like, C-terminal NADP-linked domain"/>
    <property type="match status" value="1"/>
</dbReference>
<keyword evidence="10" id="KW-0752">Steroid biosynthesis</keyword>
<keyword evidence="3" id="KW-0444">Lipid biosynthesis</keyword>
<dbReference type="FunFam" id="3.40.50.80:FF:000001">
    <property type="entry name" value="NADPH--cytochrome P450 reductase 1"/>
    <property type="match status" value="1"/>
</dbReference>
<evidence type="ECO:0000256" key="7">
    <source>
        <dbReference type="ARBA" id="ARBA00022824"/>
    </source>
</evidence>
<keyword evidence="6" id="KW-0812">Transmembrane</keyword>
<evidence type="ECO:0000256" key="2">
    <source>
        <dbReference type="ARBA" id="ARBA00001974"/>
    </source>
</evidence>
<dbReference type="InterPro" id="IPR001433">
    <property type="entry name" value="OxRdtase_FAD/NAD-bd"/>
</dbReference>
<evidence type="ECO:0000256" key="18">
    <source>
        <dbReference type="PIRNR" id="PIRNR000208"/>
    </source>
</evidence>
<feature type="domain" description="Flavodoxin-like" evidence="19">
    <location>
        <begin position="69"/>
        <end position="218"/>
    </location>
</feature>
<keyword evidence="14" id="KW-0443">Lipid metabolism</keyword>
<dbReference type="InterPro" id="IPR029039">
    <property type="entry name" value="Flavoprotein-like_sf"/>
</dbReference>
<comment type="caution">
    <text evidence="21">The sequence shown here is derived from an EMBL/GenBank/DDBJ whole genome shotgun (WGS) entry which is preliminary data.</text>
</comment>
<dbReference type="InterPro" id="IPR008254">
    <property type="entry name" value="Flavodoxin/NO_synth"/>
</dbReference>
<dbReference type="InterPro" id="IPR017938">
    <property type="entry name" value="Riboflavin_synthase-like_b-brl"/>
</dbReference>
<protein>
    <recommendedName>
        <fullName evidence="18">NADPH--cytochrome P450 reductase</fullName>
        <ecNumber evidence="18">1.6.2.4</ecNumber>
    </recommendedName>
</protein>
<evidence type="ECO:0000259" key="19">
    <source>
        <dbReference type="PROSITE" id="PS50902"/>
    </source>
</evidence>
<dbReference type="InterPro" id="IPR001094">
    <property type="entry name" value="Flavdoxin-like"/>
</dbReference>
<keyword evidence="7 18" id="KW-0256">Endoplasmic reticulum</keyword>
<dbReference type="GO" id="GO:0003958">
    <property type="term" value="F:NADPH-hemoprotein reductase activity"/>
    <property type="evidence" value="ECO:0007669"/>
    <property type="project" value="UniProtKB-EC"/>
</dbReference>
<evidence type="ECO:0000259" key="20">
    <source>
        <dbReference type="PROSITE" id="PS51384"/>
    </source>
</evidence>
<dbReference type="Gene3D" id="3.40.50.360">
    <property type="match status" value="1"/>
</dbReference>
<dbReference type="FunFam" id="3.40.50.360:FF:000036">
    <property type="entry name" value="NADPH--cytochrome P450 reductase"/>
    <property type="match status" value="1"/>
</dbReference>
<keyword evidence="22" id="KW-1185">Reference proteome</keyword>
<comment type="catalytic activity">
    <reaction evidence="18">
        <text>2 oxidized [cytochrome P450] + NADPH = 2 reduced [cytochrome P450] + NADP(+) + H(+)</text>
        <dbReference type="Rhea" id="RHEA:24040"/>
        <dbReference type="Rhea" id="RHEA-COMP:14627"/>
        <dbReference type="Rhea" id="RHEA-COMP:14628"/>
        <dbReference type="ChEBI" id="CHEBI:15378"/>
        <dbReference type="ChEBI" id="CHEBI:55376"/>
        <dbReference type="ChEBI" id="CHEBI:57783"/>
        <dbReference type="ChEBI" id="CHEBI:58349"/>
        <dbReference type="ChEBI" id="CHEBI:60344"/>
        <dbReference type="EC" id="1.6.2.4"/>
    </reaction>
</comment>
<dbReference type="GO" id="GO:0050660">
    <property type="term" value="F:flavin adenine dinucleotide binding"/>
    <property type="evidence" value="ECO:0007669"/>
    <property type="project" value="TreeGrafter"/>
</dbReference>